<organism evidence="3 4">
    <name type="scientific">Pseudodesulfovibrio mercurii</name>
    <dbReference type="NCBI Taxonomy" id="641491"/>
    <lineage>
        <taxon>Bacteria</taxon>
        <taxon>Pseudomonadati</taxon>
        <taxon>Thermodesulfobacteriota</taxon>
        <taxon>Desulfovibrionia</taxon>
        <taxon>Desulfovibrionales</taxon>
        <taxon>Desulfovibrionaceae</taxon>
    </lineage>
</organism>
<proteinExistence type="predicted"/>
<feature type="domain" description="M23ase beta-sheet core" evidence="2">
    <location>
        <begin position="195"/>
        <end position="289"/>
    </location>
</feature>
<keyword evidence="1" id="KW-0732">Signal</keyword>
<dbReference type="RefSeq" id="WP_014323634.1">
    <property type="nucleotide sequence ID" value="NC_016803.1"/>
</dbReference>
<dbReference type="PANTHER" id="PTHR21666:SF270">
    <property type="entry name" value="MUREIN HYDROLASE ACTIVATOR ENVC"/>
    <property type="match status" value="1"/>
</dbReference>
<dbReference type="InterPro" id="IPR016047">
    <property type="entry name" value="M23ase_b-sheet_dom"/>
</dbReference>
<dbReference type="OrthoDB" id="9815245at2"/>
<dbReference type="AlphaFoldDB" id="F0JJW1"/>
<dbReference type="CDD" id="cd12797">
    <property type="entry name" value="M23_peptidase"/>
    <property type="match status" value="1"/>
</dbReference>
<feature type="chain" id="PRO_5003255574" evidence="1">
    <location>
        <begin position="31"/>
        <end position="307"/>
    </location>
</feature>
<protein>
    <submittedName>
        <fullName evidence="3">Peptidase M23</fullName>
    </submittedName>
</protein>
<dbReference type="SUPFAM" id="SSF51261">
    <property type="entry name" value="Duplicated hybrid motif"/>
    <property type="match status" value="1"/>
</dbReference>
<dbReference type="Gene3D" id="2.70.70.10">
    <property type="entry name" value="Glucose Permease (Domain IIA)"/>
    <property type="match status" value="1"/>
</dbReference>
<dbReference type="eggNOG" id="COG0739">
    <property type="taxonomic scope" value="Bacteria"/>
</dbReference>
<evidence type="ECO:0000313" key="4">
    <source>
        <dbReference type="Proteomes" id="UP000007845"/>
    </source>
</evidence>
<dbReference type="Proteomes" id="UP000007845">
    <property type="component" value="Chromosome"/>
</dbReference>
<dbReference type="SMR" id="F0JJW1"/>
<dbReference type="InterPro" id="IPR011055">
    <property type="entry name" value="Dup_hybrid_motif"/>
</dbReference>
<name>F0JJW1_9BACT</name>
<reference evidence="3 4" key="1">
    <citation type="journal article" date="2011" name="J. Bacteriol.">
        <title>Genome sequence of the mercury-methylating strain Desulfovibrio desulfuricans ND132.</title>
        <authorList>
            <person name="Brown S.D."/>
            <person name="Gilmour C.C."/>
            <person name="Kucken A.M."/>
            <person name="Wall J.D."/>
            <person name="Elias D.A."/>
            <person name="Brandt C.C."/>
            <person name="Podar M."/>
            <person name="Chertkov O."/>
            <person name="Held B."/>
            <person name="Bruce D.C."/>
            <person name="Detter J.C."/>
            <person name="Tapia R."/>
            <person name="Han C.S."/>
            <person name="Goodwin L.A."/>
            <person name="Cheng J.F."/>
            <person name="Pitluck S."/>
            <person name="Woyke T."/>
            <person name="Mikhailova N."/>
            <person name="Ivanova N.N."/>
            <person name="Han J."/>
            <person name="Lucas S."/>
            <person name="Lapidus A.L."/>
            <person name="Land M.L."/>
            <person name="Hauser L.J."/>
            <person name="Palumbo A.V."/>
        </authorList>
    </citation>
    <scope>NUCLEOTIDE SEQUENCE [LARGE SCALE GENOMIC DNA]</scope>
    <source>
        <strain evidence="3 4">ND132</strain>
    </source>
</reference>
<dbReference type="HOGENOM" id="CLU_029425_5_1_7"/>
<evidence type="ECO:0000256" key="1">
    <source>
        <dbReference type="SAM" id="SignalP"/>
    </source>
</evidence>
<accession>F0JJW1</accession>
<dbReference type="InterPro" id="IPR050570">
    <property type="entry name" value="Cell_wall_metabolism_enzyme"/>
</dbReference>
<dbReference type="GO" id="GO:0004222">
    <property type="term" value="F:metalloendopeptidase activity"/>
    <property type="evidence" value="ECO:0007669"/>
    <property type="project" value="TreeGrafter"/>
</dbReference>
<evidence type="ECO:0000313" key="3">
    <source>
        <dbReference type="EMBL" id="EGB16210.1"/>
    </source>
</evidence>
<evidence type="ECO:0000259" key="2">
    <source>
        <dbReference type="Pfam" id="PF01551"/>
    </source>
</evidence>
<dbReference type="PANTHER" id="PTHR21666">
    <property type="entry name" value="PEPTIDASE-RELATED"/>
    <property type="match status" value="1"/>
</dbReference>
<dbReference type="EMBL" id="CP003220">
    <property type="protein sequence ID" value="EGB16210.1"/>
    <property type="molecule type" value="Genomic_DNA"/>
</dbReference>
<feature type="signal peptide" evidence="1">
    <location>
        <begin position="1"/>
        <end position="30"/>
    </location>
</feature>
<dbReference type="STRING" id="641491.DND132_3007"/>
<sequence precursor="true">MSSHTHFQRRLWPLLYALAFLACLSATAEAGDMVEVLAPERVGTGKPFLVRIATWYPLEDLEVRWNGRGVHPSVTRTGEQSEAEVLLGADLRGEPGDHSVEVVARIWGHERRFSRTVEVVESQWETETLTVPPKMVRPPESERARIEGEREMLRAALAEVSPERYWTVPFFRPVRGRMLSRFGLFRTFNGNVAARHTGLDFRAWLGTPIHAAAAGRVVLVHAFYYGGNSVLVDHGNGFFTLYCHLSETSVREGDMVEAGRVVGLSGATGRVTGAHLHLAAFVLGAVVDPEVLFQTSGDNMPELWKID</sequence>
<dbReference type="KEGG" id="ddn:DND132_3007"/>
<keyword evidence="4" id="KW-1185">Reference proteome</keyword>
<gene>
    <name evidence="3" type="ORF">DND132_3007</name>
</gene>
<dbReference type="Pfam" id="PF01551">
    <property type="entry name" value="Peptidase_M23"/>
    <property type="match status" value="1"/>
</dbReference>